<dbReference type="PANTHER" id="PTHR45138:SF9">
    <property type="entry name" value="DIGUANYLATE CYCLASE DGCM-RELATED"/>
    <property type="match status" value="1"/>
</dbReference>
<feature type="transmembrane region" description="Helical" evidence="3">
    <location>
        <begin position="156"/>
        <end position="177"/>
    </location>
</feature>
<dbReference type="GO" id="GO:1902201">
    <property type="term" value="P:negative regulation of bacterial-type flagellum-dependent cell motility"/>
    <property type="evidence" value="ECO:0007669"/>
    <property type="project" value="TreeGrafter"/>
</dbReference>
<evidence type="ECO:0000256" key="3">
    <source>
        <dbReference type="SAM" id="Phobius"/>
    </source>
</evidence>
<evidence type="ECO:0000259" key="4">
    <source>
        <dbReference type="PROSITE" id="PS50887"/>
    </source>
</evidence>
<dbReference type="GO" id="GO:0043709">
    <property type="term" value="P:cell adhesion involved in single-species biofilm formation"/>
    <property type="evidence" value="ECO:0007669"/>
    <property type="project" value="TreeGrafter"/>
</dbReference>
<dbReference type="InterPro" id="IPR000160">
    <property type="entry name" value="GGDEF_dom"/>
</dbReference>
<evidence type="ECO:0000256" key="2">
    <source>
        <dbReference type="ARBA" id="ARBA00034247"/>
    </source>
</evidence>
<dbReference type="KEGG" id="tact:SG35_010820"/>
<dbReference type="GO" id="GO:0005886">
    <property type="term" value="C:plasma membrane"/>
    <property type="evidence" value="ECO:0007669"/>
    <property type="project" value="TreeGrafter"/>
</dbReference>
<feature type="transmembrane region" description="Helical" evidence="3">
    <location>
        <begin position="183"/>
        <end position="205"/>
    </location>
</feature>
<keyword evidence="3" id="KW-1133">Transmembrane helix</keyword>
<dbReference type="SMART" id="SM00267">
    <property type="entry name" value="GGDEF"/>
    <property type="match status" value="1"/>
</dbReference>
<dbReference type="SUPFAM" id="SSF55073">
    <property type="entry name" value="Nucleotide cyclase"/>
    <property type="match status" value="1"/>
</dbReference>
<feature type="transmembrane region" description="Helical" evidence="3">
    <location>
        <begin position="12"/>
        <end position="31"/>
    </location>
</feature>
<dbReference type="Proteomes" id="UP000032568">
    <property type="component" value="Chromosome"/>
</dbReference>
<dbReference type="NCBIfam" id="TIGR00254">
    <property type="entry name" value="GGDEF"/>
    <property type="match status" value="1"/>
</dbReference>
<dbReference type="EMBL" id="CP059735">
    <property type="protein sequence ID" value="WDE01848.1"/>
    <property type="molecule type" value="Genomic_DNA"/>
</dbReference>
<dbReference type="CDD" id="cd01949">
    <property type="entry name" value="GGDEF"/>
    <property type="match status" value="1"/>
</dbReference>
<feature type="transmembrane region" description="Helical" evidence="3">
    <location>
        <begin position="68"/>
        <end position="85"/>
    </location>
</feature>
<proteinExistence type="predicted"/>
<evidence type="ECO:0000313" key="6">
    <source>
        <dbReference type="Proteomes" id="UP000032568"/>
    </source>
</evidence>
<dbReference type="Pfam" id="PF00990">
    <property type="entry name" value="GGDEF"/>
    <property type="match status" value="2"/>
</dbReference>
<keyword evidence="3" id="KW-0472">Membrane</keyword>
<dbReference type="InterPro" id="IPR050469">
    <property type="entry name" value="Diguanylate_Cyclase"/>
</dbReference>
<name>A0AAE9YVX3_9GAMM</name>
<evidence type="ECO:0000256" key="1">
    <source>
        <dbReference type="ARBA" id="ARBA00012528"/>
    </source>
</evidence>
<dbReference type="EC" id="2.7.7.65" evidence="1"/>
<organism evidence="5 6">
    <name type="scientific">Thalassomonas actiniarum</name>
    <dbReference type="NCBI Taxonomy" id="485447"/>
    <lineage>
        <taxon>Bacteria</taxon>
        <taxon>Pseudomonadati</taxon>
        <taxon>Pseudomonadota</taxon>
        <taxon>Gammaproteobacteria</taxon>
        <taxon>Alteromonadales</taxon>
        <taxon>Colwelliaceae</taxon>
        <taxon>Thalassomonas</taxon>
    </lineage>
</organism>
<dbReference type="PROSITE" id="PS50887">
    <property type="entry name" value="GGDEF"/>
    <property type="match status" value="1"/>
</dbReference>
<dbReference type="InterPro" id="IPR043128">
    <property type="entry name" value="Rev_trsase/Diguanyl_cyclase"/>
</dbReference>
<reference evidence="5 6" key="2">
    <citation type="journal article" date="2022" name="Mar. Drugs">
        <title>Bioassay-Guided Fractionation Leads to the Detection of Cholic Acid Generated by the Rare Thalassomonas sp.</title>
        <authorList>
            <person name="Pheiffer F."/>
            <person name="Schneider Y.K."/>
            <person name="Hansen E.H."/>
            <person name="Andersen J.H."/>
            <person name="Isaksson J."/>
            <person name="Busche T."/>
            <person name="R C."/>
            <person name="Kalinowski J."/>
            <person name="Zyl L.V."/>
            <person name="Trindade M."/>
        </authorList>
    </citation>
    <scope>NUCLEOTIDE SEQUENCE [LARGE SCALE GENOMIC DNA]</scope>
    <source>
        <strain evidence="5 6">A5K-106</strain>
    </source>
</reference>
<comment type="catalytic activity">
    <reaction evidence="2">
        <text>2 GTP = 3',3'-c-di-GMP + 2 diphosphate</text>
        <dbReference type="Rhea" id="RHEA:24898"/>
        <dbReference type="ChEBI" id="CHEBI:33019"/>
        <dbReference type="ChEBI" id="CHEBI:37565"/>
        <dbReference type="ChEBI" id="CHEBI:58805"/>
        <dbReference type="EC" id="2.7.7.65"/>
    </reaction>
</comment>
<dbReference type="GO" id="GO:0052621">
    <property type="term" value="F:diguanylate cyclase activity"/>
    <property type="evidence" value="ECO:0007669"/>
    <property type="project" value="UniProtKB-EC"/>
</dbReference>
<dbReference type="AlphaFoldDB" id="A0AAE9YVX3"/>
<gene>
    <name evidence="5" type="ORF">SG35_010820</name>
</gene>
<feature type="domain" description="GGDEF" evidence="4">
    <location>
        <begin position="227"/>
        <end position="372"/>
    </location>
</feature>
<sequence>MIHFQAFWQPWQHIMVNVLYALIGITIIFAAQFSRSRFSLLAALWLVFYLSLEYTLPWSAWLKSHKDWMLLTGVGVFALFSVIKDRGLLSVHGPGRLLFIAMCGLVAHLWLWASDLILGQVPKTDPAYDYVQLLSLEVPVVLASMVLLWQSLVKANLLLSALLVSFIIWCVQYYQLIALPWEVILTVLVCHYLLVVVIDSYFLAYRDELTTLPSRRALNQLALSLGRKYTVAMLDIDHFKKFNDTYGHDIGDQVLKLVASKLSKVRGGGKVYRYGGEEFTVVFPGKSAAHAVAELEILRQSIADYKMVIRDPNRQTKQARNGSKNKGMKTVSITISIGVAMRGSKQNFDRVLKLADEALYRAKKNGRNNVSQ</sequence>
<dbReference type="PANTHER" id="PTHR45138">
    <property type="entry name" value="REGULATORY COMPONENTS OF SENSORY TRANSDUCTION SYSTEM"/>
    <property type="match status" value="1"/>
</dbReference>
<keyword evidence="3" id="KW-0812">Transmembrane</keyword>
<accession>A0AAE9YVX3</accession>
<feature type="transmembrane region" description="Helical" evidence="3">
    <location>
        <begin position="38"/>
        <end position="56"/>
    </location>
</feature>
<feature type="transmembrane region" description="Helical" evidence="3">
    <location>
        <begin position="130"/>
        <end position="149"/>
    </location>
</feature>
<reference evidence="5 6" key="1">
    <citation type="journal article" date="2015" name="Genome Announc.">
        <title>Draft Genome Sequences of Marine Isolates of Thalassomonas viridans and Thalassomonas actiniarum.</title>
        <authorList>
            <person name="Olonade I."/>
            <person name="van Zyl L.J."/>
            <person name="Trindade M."/>
        </authorList>
    </citation>
    <scope>NUCLEOTIDE SEQUENCE [LARGE SCALE GENOMIC DNA]</scope>
    <source>
        <strain evidence="5 6">A5K-106</strain>
    </source>
</reference>
<evidence type="ECO:0000313" key="5">
    <source>
        <dbReference type="EMBL" id="WDE01848.1"/>
    </source>
</evidence>
<dbReference type="InterPro" id="IPR029787">
    <property type="entry name" value="Nucleotide_cyclase"/>
</dbReference>
<protein>
    <recommendedName>
        <fullName evidence="1">diguanylate cyclase</fullName>
        <ecNumber evidence="1">2.7.7.65</ecNumber>
    </recommendedName>
</protein>
<feature type="transmembrane region" description="Helical" evidence="3">
    <location>
        <begin position="97"/>
        <end position="118"/>
    </location>
</feature>
<dbReference type="Gene3D" id="3.30.70.270">
    <property type="match status" value="1"/>
</dbReference>
<keyword evidence="6" id="KW-1185">Reference proteome</keyword>